<dbReference type="PANTHER" id="PTHR30032">
    <property type="entry name" value="N-ACETYLMURAMOYL-L-ALANINE AMIDASE-RELATED"/>
    <property type="match status" value="1"/>
</dbReference>
<dbReference type="InterPro" id="IPR051922">
    <property type="entry name" value="Bact_Sporulation_Assoc"/>
</dbReference>
<organism evidence="2 3">
    <name type="scientific">Herbiconiux gentiana</name>
    <dbReference type="NCBI Taxonomy" id="2970912"/>
    <lineage>
        <taxon>Bacteria</taxon>
        <taxon>Bacillati</taxon>
        <taxon>Actinomycetota</taxon>
        <taxon>Actinomycetes</taxon>
        <taxon>Micrococcales</taxon>
        <taxon>Microbacteriaceae</taxon>
        <taxon>Herbiconiux</taxon>
    </lineage>
</organism>
<keyword evidence="1" id="KW-0732">Signal</keyword>
<protein>
    <submittedName>
        <fullName evidence="2">Cell wall-binding repeat-containing protein</fullName>
    </submittedName>
</protein>
<keyword evidence="3" id="KW-1185">Reference proteome</keyword>
<dbReference type="InterPro" id="IPR006311">
    <property type="entry name" value="TAT_signal"/>
</dbReference>
<dbReference type="Proteomes" id="UP001165580">
    <property type="component" value="Unassembled WGS sequence"/>
</dbReference>
<gene>
    <name evidence="2" type="ORF">NVV95_03330</name>
</gene>
<dbReference type="EMBL" id="JANTEZ010000001">
    <property type="protein sequence ID" value="MCS5713584.1"/>
    <property type="molecule type" value="Genomic_DNA"/>
</dbReference>
<sequence length="438" mass="44140">MTIPTKNSSPGRRARRAASTLGVLAVAAGAVLVPTAAHAEDVPPTATADTYTVGSGVLFRVAAAQGLLANDLNLGLGQFAAPATDPGHGTLDVELDGSFTYLPAAGFTGADSFTYCIKIADTLPCLSAEVKVSLTVDPSMERIGGADRFAVSAAVSQETFDPEVGTAYIASGETFPDALSASAAAGAEGGPVLLVRKNAISTEVDAELRRLQPQRIVVVGGEQAIAATVETALGTYTDVVERIGGADRFVVSAAISKSSFGADRPVAYVASGEDFPDALAGSAAAGVKGGPVLLVRHDGVPTAVADELRRLNPAKIVLLGGPTAVSDATKAALEAIKPVTRIGGADRFVVASAVSADAFSTTDTHTVYVASGEKFPDALAGSAAAIAGHAPVLLVTRDGLPAATATELDRLNPTRIVVLGGEQAISAATYTALKSHLG</sequence>
<dbReference type="Gene3D" id="2.60.40.3440">
    <property type="match status" value="1"/>
</dbReference>
<comment type="caution">
    <text evidence="2">The sequence shown here is derived from an EMBL/GenBank/DDBJ whole genome shotgun (WGS) entry which is preliminary data.</text>
</comment>
<name>A0ABT2GFB4_9MICO</name>
<evidence type="ECO:0000313" key="3">
    <source>
        <dbReference type="Proteomes" id="UP001165580"/>
    </source>
</evidence>
<accession>A0ABT2GFB4</accession>
<reference evidence="2" key="1">
    <citation type="submission" date="2022-08" db="EMBL/GenBank/DDBJ databases">
        <authorList>
            <person name="Deng Y."/>
            <person name="Han X.-F."/>
            <person name="Zhang Y.-Q."/>
        </authorList>
    </citation>
    <scope>NUCLEOTIDE SEQUENCE</scope>
    <source>
        <strain evidence="2">CPCC 205716</strain>
    </source>
</reference>
<evidence type="ECO:0000256" key="1">
    <source>
        <dbReference type="SAM" id="SignalP"/>
    </source>
</evidence>
<dbReference type="PANTHER" id="PTHR30032:SF4">
    <property type="entry name" value="AMIDASE ENHANCER"/>
    <property type="match status" value="1"/>
</dbReference>
<evidence type="ECO:0000313" key="2">
    <source>
        <dbReference type="EMBL" id="MCS5713584.1"/>
    </source>
</evidence>
<dbReference type="Pfam" id="PF04122">
    <property type="entry name" value="CW_binding_2"/>
    <property type="match status" value="3"/>
</dbReference>
<dbReference type="PROSITE" id="PS51318">
    <property type="entry name" value="TAT"/>
    <property type="match status" value="1"/>
</dbReference>
<proteinExistence type="predicted"/>
<feature type="signal peptide" evidence="1">
    <location>
        <begin position="1"/>
        <end position="39"/>
    </location>
</feature>
<dbReference type="InterPro" id="IPR007253">
    <property type="entry name" value="Cell_wall-bd_2"/>
</dbReference>
<dbReference type="Gene3D" id="3.40.50.12090">
    <property type="match status" value="1"/>
</dbReference>
<dbReference type="Pfam" id="PF17963">
    <property type="entry name" value="Big_9"/>
    <property type="match status" value="1"/>
</dbReference>
<dbReference type="RefSeq" id="WP_259485111.1">
    <property type="nucleotide sequence ID" value="NZ_JANTEZ010000001.1"/>
</dbReference>
<feature type="chain" id="PRO_5047018663" evidence="1">
    <location>
        <begin position="40"/>
        <end position="438"/>
    </location>
</feature>